<dbReference type="AlphaFoldDB" id="A0A0F9W1X5"/>
<protein>
    <submittedName>
        <fullName evidence="1">Uncharacterized protein</fullName>
    </submittedName>
</protein>
<accession>A0A0F9W1X5</accession>
<proteinExistence type="predicted"/>
<evidence type="ECO:0000313" key="1">
    <source>
        <dbReference type="EMBL" id="KKN72073.1"/>
    </source>
</evidence>
<sequence>MADTFRITGQWGTSPILGVASAIPSFDAPIDETLQIIRKNTDDLTLTVDTPVVVSLGGLTNVHVLVIKTIGGKIQVRVTSADGSLQAFPVDTFLMLITQSVPFTAIDVTRVANTETQVHVFMGEKT</sequence>
<gene>
    <name evidence="1" type="ORF">LCGC14_0414680</name>
</gene>
<comment type="caution">
    <text evidence="1">The sequence shown here is derived from an EMBL/GenBank/DDBJ whole genome shotgun (WGS) entry which is preliminary data.</text>
</comment>
<dbReference type="EMBL" id="LAZR01000370">
    <property type="protein sequence ID" value="KKN72073.1"/>
    <property type="molecule type" value="Genomic_DNA"/>
</dbReference>
<name>A0A0F9W1X5_9ZZZZ</name>
<organism evidence="1">
    <name type="scientific">marine sediment metagenome</name>
    <dbReference type="NCBI Taxonomy" id="412755"/>
    <lineage>
        <taxon>unclassified sequences</taxon>
        <taxon>metagenomes</taxon>
        <taxon>ecological metagenomes</taxon>
    </lineage>
</organism>
<reference evidence="1" key="1">
    <citation type="journal article" date="2015" name="Nature">
        <title>Complex archaea that bridge the gap between prokaryotes and eukaryotes.</title>
        <authorList>
            <person name="Spang A."/>
            <person name="Saw J.H."/>
            <person name="Jorgensen S.L."/>
            <person name="Zaremba-Niedzwiedzka K."/>
            <person name="Martijn J."/>
            <person name="Lind A.E."/>
            <person name="van Eijk R."/>
            <person name="Schleper C."/>
            <person name="Guy L."/>
            <person name="Ettema T.J."/>
        </authorList>
    </citation>
    <scope>NUCLEOTIDE SEQUENCE</scope>
</reference>